<feature type="binding site" evidence="3">
    <location>
        <position position="293"/>
    </location>
    <ligand>
        <name>Zn(2+)</name>
        <dbReference type="ChEBI" id="CHEBI:29105"/>
        <label>2</label>
    </ligand>
</feature>
<feature type="binding site" evidence="3">
    <location>
        <position position="392"/>
    </location>
    <ligand>
        <name>Zn(2+)</name>
        <dbReference type="ChEBI" id="CHEBI:29105"/>
        <label>2</label>
    </ligand>
</feature>
<dbReference type="Gene3D" id="3.40.720.10">
    <property type="entry name" value="Alkaline Phosphatase, subunit A"/>
    <property type="match status" value="1"/>
</dbReference>
<dbReference type="SMART" id="SM00098">
    <property type="entry name" value="alkPPc"/>
    <property type="match status" value="1"/>
</dbReference>
<feature type="binding site" evidence="3">
    <location>
        <position position="254"/>
    </location>
    <ligand>
        <name>Zn(2+)</name>
        <dbReference type="ChEBI" id="CHEBI:29105"/>
        <label>2</label>
    </ligand>
</feature>
<comment type="cofactor">
    <cofactor evidence="3">
        <name>Mg(2+)</name>
        <dbReference type="ChEBI" id="CHEBI:18420"/>
    </cofactor>
    <text evidence="3">Binds 1 Mg(2+) ion.</text>
</comment>
<evidence type="ECO:0000256" key="1">
    <source>
        <dbReference type="ARBA" id="ARBA00022553"/>
    </source>
</evidence>
<sequence>MIVNDGQNRHQAKNIIFMVSDGMSVSLASAYREYLNQEPGHLRKTDIFNRHLVGQQSTYSLDPWATITDSAASSTAMATGVKTLNGVLGLDPDMKRVDSALEVAKANGKKTGIVVTAEISHATPAGFAAHVQNRTEYAEIANQYFDDTINGNHKIDVMLGGGRNHFIRADRDLTKEFQADGYDIVHTKQELLNSTSPQVLGLFSEFGLPMAVDRWSNVTPSLAEMVGNAIDRLNTGDQGFFLMVEGSQIDWAAHHQDIVGIISEIDDYAKAFETAIDFAKKDGNTLVISTSDHATGGMTMGVNNIDSWLPSYIRKIQSTPEHIAQLTQESNDWIQVIQDNIQFELSSTEQNKLRAIHNTYVYTYEEKVSRLTDAIKEIVDRRSNTGWTTGNHTGEDVNVYAYGPAAQYFSGWHENSDTGKMLKALAANQTPEIDDEDE</sequence>
<dbReference type="Pfam" id="PF00245">
    <property type="entry name" value="Alk_phosphatase"/>
    <property type="match status" value="1"/>
</dbReference>
<feature type="binding site" evidence="3">
    <location>
        <position position="250"/>
    </location>
    <ligand>
        <name>Zn(2+)</name>
        <dbReference type="ChEBI" id="CHEBI:29105"/>
        <label>2</label>
    </ligand>
</feature>
<dbReference type="SUPFAM" id="SSF53649">
    <property type="entry name" value="Alkaline phosphatase-like"/>
    <property type="match status" value="1"/>
</dbReference>
<dbReference type="PRINTS" id="PR00113">
    <property type="entry name" value="ALKPHPHTASE"/>
</dbReference>
<protein>
    <submittedName>
        <fullName evidence="5">Alkaline phosphatase</fullName>
    </submittedName>
</protein>
<comment type="cofactor">
    <cofactor evidence="3">
        <name>Zn(2+)</name>
        <dbReference type="ChEBI" id="CHEBI:29105"/>
    </cofactor>
    <text evidence="3">Binds 2 Zn(2+) ions.</text>
</comment>
<feature type="binding site" evidence="3">
    <location>
        <position position="21"/>
    </location>
    <ligand>
        <name>Mg(2+)</name>
        <dbReference type="ChEBI" id="CHEBI:18420"/>
    </ligand>
</feature>
<evidence type="ECO:0000313" key="6">
    <source>
        <dbReference type="Proteomes" id="UP000273977"/>
    </source>
</evidence>
<feature type="binding site" evidence="3">
    <location>
        <position position="123"/>
    </location>
    <ligand>
        <name>Mg(2+)</name>
        <dbReference type="ChEBI" id="CHEBI:18420"/>
    </ligand>
</feature>
<name>A0A3N4H5V2_9LACT</name>
<dbReference type="PANTHER" id="PTHR11596">
    <property type="entry name" value="ALKALINE PHOSPHATASE"/>
    <property type="match status" value="1"/>
</dbReference>
<dbReference type="GO" id="GO:0046872">
    <property type="term" value="F:metal ion binding"/>
    <property type="evidence" value="ECO:0007669"/>
    <property type="project" value="UniProtKB-KW"/>
</dbReference>
<evidence type="ECO:0000256" key="4">
    <source>
        <dbReference type="RuleBase" id="RU003946"/>
    </source>
</evidence>
<dbReference type="GO" id="GO:0004035">
    <property type="term" value="F:alkaline phosphatase activity"/>
    <property type="evidence" value="ECO:0007669"/>
    <property type="project" value="TreeGrafter"/>
</dbReference>
<comment type="caution">
    <text evidence="5">The sequence shown here is derived from an EMBL/GenBank/DDBJ whole genome shotgun (WGS) entry which is preliminary data.</text>
</comment>
<feature type="binding site" evidence="3">
    <location>
        <position position="245"/>
    </location>
    <ligand>
        <name>Mg(2+)</name>
        <dbReference type="ChEBI" id="CHEBI:18420"/>
    </ligand>
</feature>
<proteinExistence type="inferred from homology"/>
<keyword evidence="3" id="KW-0479">Metal-binding</keyword>
<comment type="similarity">
    <text evidence="4">Belongs to the alkaline phosphatase family.</text>
</comment>
<dbReference type="CDD" id="cd16012">
    <property type="entry name" value="ALP"/>
    <property type="match status" value="1"/>
</dbReference>
<keyword evidence="3" id="KW-0862">Zinc</keyword>
<dbReference type="Gene3D" id="1.10.60.40">
    <property type="match status" value="1"/>
</dbReference>
<feature type="binding site" evidence="3">
    <location>
        <position position="292"/>
    </location>
    <ligand>
        <name>Zn(2+)</name>
        <dbReference type="ChEBI" id="CHEBI:29105"/>
        <label>2</label>
    </ligand>
</feature>
<keyword evidence="1" id="KW-0597">Phosphoprotein</keyword>
<keyword evidence="6" id="KW-1185">Reference proteome</keyword>
<reference evidence="5 6" key="1">
    <citation type="submission" date="2018-11" db="EMBL/GenBank/DDBJ databases">
        <title>Aerococcus sp. SJQ22, whole genome shotgun sequence.</title>
        <authorList>
            <person name="Sun L."/>
            <person name="Gao X."/>
            <person name="Chen W."/>
            <person name="Huang K."/>
        </authorList>
    </citation>
    <scope>NUCLEOTIDE SEQUENCE [LARGE SCALE GENOMIC DNA]</scope>
    <source>
        <strain evidence="5 6">SJQ22</strain>
    </source>
</reference>
<dbReference type="RefSeq" id="WP_123780011.1">
    <property type="nucleotide sequence ID" value="NZ_RKMG01000014.1"/>
</dbReference>
<evidence type="ECO:0000313" key="5">
    <source>
        <dbReference type="EMBL" id="RPA60514.1"/>
    </source>
</evidence>
<dbReference type="OrthoDB" id="9794455at2"/>
<organism evidence="5 6">
    <name type="scientific">Aerococcus agrisoli</name>
    <dbReference type="NCBI Taxonomy" id="2487350"/>
    <lineage>
        <taxon>Bacteria</taxon>
        <taxon>Bacillati</taxon>
        <taxon>Bacillota</taxon>
        <taxon>Bacilli</taxon>
        <taxon>Lactobacillales</taxon>
        <taxon>Aerococcaceae</taxon>
        <taxon>Aerococcus</taxon>
    </lineage>
</organism>
<dbReference type="AlphaFoldDB" id="A0A3N4H5V2"/>
<dbReference type="InterPro" id="IPR017850">
    <property type="entry name" value="Alkaline_phosphatase_core_sf"/>
</dbReference>
<evidence type="ECO:0000256" key="3">
    <source>
        <dbReference type="PIRSR" id="PIRSR601952-2"/>
    </source>
</evidence>
<feature type="active site" description="Phosphoserine intermediate" evidence="2">
    <location>
        <position position="70"/>
    </location>
</feature>
<gene>
    <name evidence="5" type="ORF">EF384_05390</name>
</gene>
<dbReference type="PANTHER" id="PTHR11596:SF5">
    <property type="entry name" value="ALKALINE PHOSPHATASE"/>
    <property type="match status" value="1"/>
</dbReference>
<dbReference type="Proteomes" id="UP000273977">
    <property type="component" value="Unassembled WGS sequence"/>
</dbReference>
<feature type="binding site" evidence="3">
    <location>
        <position position="21"/>
    </location>
    <ligand>
        <name>Zn(2+)</name>
        <dbReference type="ChEBI" id="CHEBI:29105"/>
        <label>2</label>
    </ligand>
</feature>
<accession>A0A3N4H5V2</accession>
<dbReference type="InterPro" id="IPR001952">
    <property type="entry name" value="Alkaline_phosphatase"/>
</dbReference>
<keyword evidence="3" id="KW-0460">Magnesium</keyword>
<evidence type="ECO:0000256" key="2">
    <source>
        <dbReference type="PIRSR" id="PIRSR601952-1"/>
    </source>
</evidence>
<dbReference type="EMBL" id="RKMG01000014">
    <property type="protein sequence ID" value="RPA60514.1"/>
    <property type="molecule type" value="Genomic_DNA"/>
</dbReference>
<feature type="binding site" evidence="3">
    <location>
        <position position="121"/>
    </location>
    <ligand>
        <name>Mg(2+)</name>
        <dbReference type="ChEBI" id="CHEBI:18420"/>
    </ligand>
</feature>